<keyword evidence="9" id="KW-1133">Transmembrane helix</keyword>
<dbReference type="InterPro" id="IPR036890">
    <property type="entry name" value="HATPase_C_sf"/>
</dbReference>
<organism evidence="13 14">
    <name type="scientific">Clostridium manihotivorum</name>
    <dbReference type="NCBI Taxonomy" id="2320868"/>
    <lineage>
        <taxon>Bacteria</taxon>
        <taxon>Bacillati</taxon>
        <taxon>Bacillota</taxon>
        <taxon>Clostridia</taxon>
        <taxon>Eubacteriales</taxon>
        <taxon>Clostridiaceae</taxon>
        <taxon>Clostridium</taxon>
    </lineage>
</organism>
<dbReference type="SMART" id="SM00388">
    <property type="entry name" value="HisKA"/>
    <property type="match status" value="1"/>
</dbReference>
<gene>
    <name evidence="13" type="ORF">C1I91_26285</name>
</gene>
<dbReference type="GO" id="GO:0006355">
    <property type="term" value="P:regulation of DNA-templated transcription"/>
    <property type="evidence" value="ECO:0007669"/>
    <property type="project" value="InterPro"/>
</dbReference>
<dbReference type="InterPro" id="IPR005467">
    <property type="entry name" value="His_kinase_dom"/>
</dbReference>
<dbReference type="Gene3D" id="3.30.450.20">
    <property type="entry name" value="PAS domain"/>
    <property type="match status" value="2"/>
</dbReference>
<dbReference type="NCBIfam" id="TIGR00229">
    <property type="entry name" value="sensory_box"/>
    <property type="match status" value="1"/>
</dbReference>
<feature type="transmembrane region" description="Helical" evidence="9">
    <location>
        <begin position="45"/>
        <end position="65"/>
    </location>
</feature>
<evidence type="ECO:0000256" key="2">
    <source>
        <dbReference type="ARBA" id="ARBA00012438"/>
    </source>
</evidence>
<feature type="domain" description="Histidine kinase" evidence="10">
    <location>
        <begin position="527"/>
        <end position="737"/>
    </location>
</feature>
<dbReference type="InterPro" id="IPR013767">
    <property type="entry name" value="PAS_fold"/>
</dbReference>
<proteinExistence type="predicted"/>
<keyword evidence="7" id="KW-0067">ATP-binding</keyword>
<keyword evidence="8" id="KW-0902">Two-component regulatory system</keyword>
<comment type="catalytic activity">
    <reaction evidence="1">
        <text>ATP + protein L-histidine = ADP + protein N-phospho-L-histidine.</text>
        <dbReference type="EC" id="2.7.13.3"/>
    </reaction>
</comment>
<evidence type="ECO:0000256" key="7">
    <source>
        <dbReference type="ARBA" id="ARBA00022840"/>
    </source>
</evidence>
<feature type="transmembrane region" description="Helical" evidence="9">
    <location>
        <begin position="77"/>
        <end position="97"/>
    </location>
</feature>
<dbReference type="PANTHER" id="PTHR43065:SF10">
    <property type="entry name" value="PEROXIDE STRESS-ACTIVATED HISTIDINE KINASE MAK3"/>
    <property type="match status" value="1"/>
</dbReference>
<dbReference type="Pfam" id="PF17159">
    <property type="entry name" value="MASE3"/>
    <property type="match status" value="1"/>
</dbReference>
<dbReference type="SUPFAM" id="SSF55785">
    <property type="entry name" value="PYP-like sensor domain (PAS domain)"/>
    <property type="match status" value="2"/>
</dbReference>
<evidence type="ECO:0000259" key="10">
    <source>
        <dbReference type="PROSITE" id="PS50109"/>
    </source>
</evidence>
<dbReference type="GO" id="GO:0000155">
    <property type="term" value="F:phosphorelay sensor kinase activity"/>
    <property type="evidence" value="ECO:0007669"/>
    <property type="project" value="InterPro"/>
</dbReference>
<dbReference type="Gene3D" id="1.10.287.130">
    <property type="match status" value="1"/>
</dbReference>
<dbReference type="CDD" id="cd00082">
    <property type="entry name" value="HisKA"/>
    <property type="match status" value="1"/>
</dbReference>
<dbReference type="PROSITE" id="PS50109">
    <property type="entry name" value="HIS_KIN"/>
    <property type="match status" value="1"/>
</dbReference>
<keyword evidence="14" id="KW-1185">Reference proteome</keyword>
<feature type="transmembrane region" description="Helical" evidence="9">
    <location>
        <begin position="16"/>
        <end position="39"/>
    </location>
</feature>
<name>A0A410E0N3_9CLOT</name>
<dbReference type="InterPro" id="IPR033425">
    <property type="entry name" value="MASE3"/>
</dbReference>
<feature type="domain" description="PAS" evidence="11">
    <location>
        <begin position="269"/>
        <end position="313"/>
    </location>
</feature>
<feature type="domain" description="PAC" evidence="12">
    <location>
        <begin position="462"/>
        <end position="514"/>
    </location>
</feature>
<dbReference type="InterPro" id="IPR000014">
    <property type="entry name" value="PAS"/>
</dbReference>
<evidence type="ECO:0000256" key="3">
    <source>
        <dbReference type="ARBA" id="ARBA00022553"/>
    </source>
</evidence>
<evidence type="ECO:0000313" key="13">
    <source>
        <dbReference type="EMBL" id="QAA34861.1"/>
    </source>
</evidence>
<dbReference type="InterPro" id="IPR036097">
    <property type="entry name" value="HisK_dim/P_sf"/>
</dbReference>
<evidence type="ECO:0000313" key="14">
    <source>
        <dbReference type="Proteomes" id="UP000286268"/>
    </source>
</evidence>
<sequence>MNNLCKTKNYAIYKTIFTYIIYSVLISLILAFIIWKGYWGEDKEIIHSILEIITAVVGVAIFLIVWYQIEMENEVNIILGFGFLIVAILDLIHAHYYKYLIINDIINSNLTARYWMLARLIQMMTLLIFSYKPFKKNNNRYLGLIITISSGIIVFYICRLGYWDIPVLYDEKGITFFKVLLELLVIGLALFTLKKLSGRLEENYLIRFTYIFLCVAMIIPSEACLALYKDINSFFMVLGHILKIVSYYFLYKGVFSSVIRYPYVRMMETNQRLADILNAVPMPIHTYDNNNKIDFVNDKFVELFKCSKEKIVGIGDNKLLEILPRLGDEKEDTIANIVRKCEKGATNLIRTYINGDKELVRVIVNAHKIKNGVLVLLKDVKQEQEIDNLHLQTQVILNSISAPVMILDANEKITAYNEHYGDLFEVQSRSLIGLSLEEFKKSVGFNETSFSEVLEAGKVVGKRYEGSIFFKDNLEREIGGTCSVIRNIDDEKIGAVCIFRDITQEKEKQQKLINQEKLATIGQMGATIIHETRNFLTTIKGSSQLIELYANDVRIKEYAKKINISTDEVNRIISGFLSLSKPKETEFLEVAFIDLIESMRGILETSSLMRGVELILDLKYDERYILCDETQIRQVMLNICKNAVEAMDNSLHPVLLIKSGIREANKEIFISISDNGDGIPKDMVKKLGTPFLSTKKNGTGLGLSACFNIIDEHRGRIEVESELGIGTTFTIIIPYIEEDLDDIV</sequence>
<dbReference type="OrthoDB" id="9784397at2"/>
<evidence type="ECO:0000256" key="8">
    <source>
        <dbReference type="ARBA" id="ARBA00023012"/>
    </source>
</evidence>
<dbReference type="SUPFAM" id="SSF55874">
    <property type="entry name" value="ATPase domain of HSP90 chaperone/DNA topoisomerase II/histidine kinase"/>
    <property type="match status" value="1"/>
</dbReference>
<protein>
    <recommendedName>
        <fullName evidence="2">histidine kinase</fullName>
        <ecNumber evidence="2">2.7.13.3</ecNumber>
    </recommendedName>
</protein>
<evidence type="ECO:0000256" key="1">
    <source>
        <dbReference type="ARBA" id="ARBA00000085"/>
    </source>
</evidence>
<dbReference type="InterPro" id="IPR003661">
    <property type="entry name" value="HisK_dim/P_dom"/>
</dbReference>
<dbReference type="Pfam" id="PF13188">
    <property type="entry name" value="PAS_8"/>
    <property type="match status" value="1"/>
</dbReference>
<reference evidence="13 14" key="1">
    <citation type="submission" date="2018-01" db="EMBL/GenBank/DDBJ databases">
        <title>Genome Sequencing and Assembly of Anaerobacter polyendosporus strain CT4.</title>
        <authorList>
            <person name="Tachaapaikoon C."/>
            <person name="Sutheeworapong S."/>
            <person name="Jenjaroenpun P."/>
            <person name="Wongsurawat T."/>
            <person name="Nookeaw I."/>
            <person name="Cheawchanlertfa P."/>
            <person name="Kosugi A."/>
            <person name="Cheevadhanarak S."/>
            <person name="Ratanakhanokchai K."/>
        </authorList>
    </citation>
    <scope>NUCLEOTIDE SEQUENCE [LARGE SCALE GENOMIC DNA]</scope>
    <source>
        <strain evidence="13 14">CT4</strain>
    </source>
</reference>
<dbReference type="KEGG" id="cmah:C1I91_26285"/>
<dbReference type="SMART" id="SM00387">
    <property type="entry name" value="HATPase_c"/>
    <property type="match status" value="1"/>
</dbReference>
<dbReference type="InterPro" id="IPR035965">
    <property type="entry name" value="PAS-like_dom_sf"/>
</dbReference>
<dbReference type="InterPro" id="IPR003594">
    <property type="entry name" value="HATPase_dom"/>
</dbReference>
<evidence type="ECO:0000256" key="9">
    <source>
        <dbReference type="SAM" id="Phobius"/>
    </source>
</evidence>
<evidence type="ECO:0000259" key="11">
    <source>
        <dbReference type="PROSITE" id="PS50112"/>
    </source>
</evidence>
<dbReference type="SMART" id="SM00091">
    <property type="entry name" value="PAS"/>
    <property type="match status" value="2"/>
</dbReference>
<dbReference type="PANTHER" id="PTHR43065">
    <property type="entry name" value="SENSOR HISTIDINE KINASE"/>
    <property type="match status" value="1"/>
</dbReference>
<keyword evidence="3" id="KW-0597">Phosphoprotein</keyword>
<dbReference type="EMBL" id="CP025746">
    <property type="protein sequence ID" value="QAA34861.1"/>
    <property type="molecule type" value="Genomic_DNA"/>
</dbReference>
<dbReference type="SUPFAM" id="SSF47384">
    <property type="entry name" value="Homodimeric domain of signal transducing histidine kinase"/>
    <property type="match status" value="1"/>
</dbReference>
<keyword evidence="9" id="KW-0472">Membrane</keyword>
<evidence type="ECO:0000256" key="4">
    <source>
        <dbReference type="ARBA" id="ARBA00022679"/>
    </source>
</evidence>
<feature type="transmembrane region" description="Helical" evidence="9">
    <location>
        <begin position="205"/>
        <end position="228"/>
    </location>
</feature>
<evidence type="ECO:0000256" key="6">
    <source>
        <dbReference type="ARBA" id="ARBA00022777"/>
    </source>
</evidence>
<keyword evidence="6 13" id="KW-0418">Kinase</keyword>
<dbReference type="InterPro" id="IPR004358">
    <property type="entry name" value="Sig_transdc_His_kin-like_C"/>
</dbReference>
<dbReference type="Gene3D" id="3.30.565.10">
    <property type="entry name" value="Histidine kinase-like ATPase, C-terminal domain"/>
    <property type="match status" value="1"/>
</dbReference>
<keyword evidence="9" id="KW-0812">Transmembrane</keyword>
<keyword evidence="5" id="KW-0547">Nucleotide-binding</keyword>
<dbReference type="PROSITE" id="PS50112">
    <property type="entry name" value="PAS"/>
    <property type="match status" value="1"/>
</dbReference>
<dbReference type="PRINTS" id="PR00344">
    <property type="entry name" value="BCTRLSENSOR"/>
</dbReference>
<keyword evidence="4" id="KW-0808">Transferase</keyword>
<dbReference type="Pfam" id="PF00989">
    <property type="entry name" value="PAS"/>
    <property type="match status" value="1"/>
</dbReference>
<feature type="transmembrane region" description="Helical" evidence="9">
    <location>
        <begin position="112"/>
        <end position="129"/>
    </location>
</feature>
<dbReference type="Pfam" id="PF02518">
    <property type="entry name" value="HATPase_c"/>
    <property type="match status" value="1"/>
</dbReference>
<dbReference type="AlphaFoldDB" id="A0A410E0N3"/>
<dbReference type="GO" id="GO:0005524">
    <property type="term" value="F:ATP binding"/>
    <property type="evidence" value="ECO:0007669"/>
    <property type="project" value="UniProtKB-KW"/>
</dbReference>
<dbReference type="EC" id="2.7.13.3" evidence="2"/>
<evidence type="ECO:0000259" key="12">
    <source>
        <dbReference type="PROSITE" id="PS50113"/>
    </source>
</evidence>
<dbReference type="PROSITE" id="PS50113">
    <property type="entry name" value="PAC"/>
    <property type="match status" value="1"/>
</dbReference>
<accession>A0A410E0N3</accession>
<feature type="transmembrane region" description="Helical" evidence="9">
    <location>
        <begin position="141"/>
        <end position="162"/>
    </location>
</feature>
<dbReference type="InterPro" id="IPR000700">
    <property type="entry name" value="PAS-assoc_C"/>
</dbReference>
<feature type="transmembrane region" description="Helical" evidence="9">
    <location>
        <begin position="174"/>
        <end position="193"/>
    </location>
</feature>
<dbReference type="Proteomes" id="UP000286268">
    <property type="component" value="Chromosome"/>
</dbReference>
<evidence type="ECO:0000256" key="5">
    <source>
        <dbReference type="ARBA" id="ARBA00022741"/>
    </source>
</evidence>
<dbReference type="RefSeq" id="WP_128215572.1">
    <property type="nucleotide sequence ID" value="NZ_CP025746.1"/>
</dbReference>